<dbReference type="EMBL" id="JRXE01000030">
    <property type="protein sequence ID" value="KOC87888.1"/>
    <property type="molecule type" value="Genomic_DNA"/>
</dbReference>
<dbReference type="STRING" id="1560201.NG42_18320"/>
<name>A0A0L7SXN2_9GAMM</name>
<keyword evidence="6" id="KW-0997">Cell inner membrane</keyword>
<evidence type="ECO:0000313" key="15">
    <source>
        <dbReference type="Proteomes" id="UP000037088"/>
    </source>
</evidence>
<dbReference type="NCBIfam" id="NF007767">
    <property type="entry name" value="PRK10452.1"/>
    <property type="match status" value="1"/>
</dbReference>
<gene>
    <name evidence="12" type="ORF">NG42_18320</name>
    <name evidence="13" type="ORF">NG43_07060</name>
</gene>
<dbReference type="InterPro" id="IPR037185">
    <property type="entry name" value="EmrE-like"/>
</dbReference>
<organism evidence="12 15">
    <name type="scientific">Winslowiella iniecta</name>
    <dbReference type="NCBI Taxonomy" id="1560201"/>
    <lineage>
        <taxon>Bacteria</taxon>
        <taxon>Pseudomonadati</taxon>
        <taxon>Pseudomonadota</taxon>
        <taxon>Gammaproteobacteria</taxon>
        <taxon>Enterobacterales</taxon>
        <taxon>Erwiniaceae</taxon>
        <taxon>Winslowiella</taxon>
    </lineage>
</organism>
<dbReference type="Pfam" id="PF00893">
    <property type="entry name" value="Multi_Drug_Res"/>
    <property type="match status" value="1"/>
</dbReference>
<evidence type="ECO:0000313" key="14">
    <source>
        <dbReference type="Proteomes" id="UP000036851"/>
    </source>
</evidence>
<dbReference type="Gene3D" id="1.10.3730.20">
    <property type="match status" value="1"/>
</dbReference>
<proteinExistence type="inferred from homology"/>
<comment type="similarity">
    <text evidence="10">Belongs to the drug/metabolite transporter (DMT) superfamily. Small multidrug resistance (SMR) (TC 2.A.7.1) family.</text>
</comment>
<dbReference type="PANTHER" id="PTHR30561:SF2">
    <property type="entry name" value="SPERMIDINE EXPORT PROTEIN MDTJ"/>
    <property type="match status" value="1"/>
</dbReference>
<dbReference type="GO" id="GO:0015297">
    <property type="term" value="F:antiporter activity"/>
    <property type="evidence" value="ECO:0007669"/>
    <property type="project" value="TreeGrafter"/>
</dbReference>
<accession>A0A0L7SXN2</accession>
<dbReference type="Proteomes" id="UP000036851">
    <property type="component" value="Unassembled WGS sequence"/>
</dbReference>
<evidence type="ECO:0000256" key="3">
    <source>
        <dbReference type="ARBA" id="ARBA00021112"/>
    </source>
</evidence>
<keyword evidence="9 11" id="KW-0472">Membrane</keyword>
<dbReference type="GO" id="GO:0015220">
    <property type="term" value="F:choline transmembrane transporter activity"/>
    <property type="evidence" value="ECO:0007669"/>
    <property type="project" value="TreeGrafter"/>
</dbReference>
<reference evidence="14 15" key="1">
    <citation type="journal article" date="2015" name="Int. J. Syst. Evol. Microbiol.">
        <title>Erwinia iniecta sp. nov., isolated from Russian wheat aphids (Diuraphis noxia).</title>
        <authorList>
            <person name="Campillo T."/>
            <person name="Luna E."/>
            <person name="Portier P."/>
            <person name="Fischer-Le Saux M."/>
            <person name="Lapitan N."/>
            <person name="Tisserat N.A."/>
            <person name="Leach J.E."/>
        </authorList>
    </citation>
    <scope>NUCLEOTIDE SEQUENCE [LARGE SCALE GENOMIC DNA]</scope>
    <source>
        <strain evidence="12 15">B120</strain>
        <strain evidence="13 14">B149</strain>
    </source>
</reference>
<comment type="subcellular location">
    <subcellularLocation>
        <location evidence="1">Cell inner membrane</location>
        <topology evidence="1">Multi-pass membrane protein</topology>
    </subcellularLocation>
    <subcellularLocation>
        <location evidence="10">Cell membrane</location>
        <topology evidence="10">Multi-pass membrane protein</topology>
    </subcellularLocation>
</comment>
<evidence type="ECO:0000313" key="12">
    <source>
        <dbReference type="EMBL" id="KOC87888.1"/>
    </source>
</evidence>
<evidence type="ECO:0000256" key="6">
    <source>
        <dbReference type="ARBA" id="ARBA00022519"/>
    </source>
</evidence>
<evidence type="ECO:0000256" key="2">
    <source>
        <dbReference type="ARBA" id="ARBA00011358"/>
    </source>
</evidence>
<keyword evidence="8 11" id="KW-1133">Transmembrane helix</keyword>
<evidence type="ECO:0000256" key="7">
    <source>
        <dbReference type="ARBA" id="ARBA00022692"/>
    </source>
</evidence>
<dbReference type="SUPFAM" id="SSF103481">
    <property type="entry name" value="Multidrug resistance efflux transporter EmrE"/>
    <property type="match status" value="1"/>
</dbReference>
<evidence type="ECO:0000256" key="1">
    <source>
        <dbReference type="ARBA" id="ARBA00004429"/>
    </source>
</evidence>
<evidence type="ECO:0000256" key="4">
    <source>
        <dbReference type="ARBA" id="ARBA00022448"/>
    </source>
</evidence>
<sequence>MIYWIFLSVAIVCEILGTLAMKYSSLNGGIGGHIAMYLLIATSYILLSLAVKRIALGVAYALWEGAGILLITLFSVLMFSESLSLVKVIALILLLAGITLIKSGTEMPKRKRNEVQHAG</sequence>
<evidence type="ECO:0000256" key="10">
    <source>
        <dbReference type="RuleBase" id="RU003942"/>
    </source>
</evidence>
<dbReference type="InterPro" id="IPR045324">
    <property type="entry name" value="Small_multidrug_res"/>
</dbReference>
<dbReference type="GO" id="GO:0031460">
    <property type="term" value="P:glycine betaine transport"/>
    <property type="evidence" value="ECO:0007669"/>
    <property type="project" value="TreeGrafter"/>
</dbReference>
<protein>
    <recommendedName>
        <fullName evidence="3">Spermidine export protein MdtJ</fullName>
    </recommendedName>
</protein>
<keyword evidence="5" id="KW-1003">Cell membrane</keyword>
<dbReference type="PANTHER" id="PTHR30561">
    <property type="entry name" value="SMR FAMILY PROTON-DEPENDENT DRUG EFFLUX TRANSPORTER SUGE"/>
    <property type="match status" value="1"/>
</dbReference>
<dbReference type="Proteomes" id="UP000037088">
    <property type="component" value="Unassembled WGS sequence"/>
</dbReference>
<keyword evidence="15" id="KW-1185">Reference proteome</keyword>
<feature type="transmembrane region" description="Helical" evidence="11">
    <location>
        <begin position="58"/>
        <end position="79"/>
    </location>
</feature>
<dbReference type="GO" id="GO:1903711">
    <property type="term" value="P:spermidine transmembrane transport"/>
    <property type="evidence" value="ECO:0007669"/>
    <property type="project" value="TreeGrafter"/>
</dbReference>
<comment type="subunit">
    <text evidence="2">Forms a complex with MdtI.</text>
</comment>
<dbReference type="RefSeq" id="WP_052901878.1">
    <property type="nucleotide sequence ID" value="NZ_JRXE01000030.1"/>
</dbReference>
<feature type="transmembrane region" description="Helical" evidence="11">
    <location>
        <begin position="30"/>
        <end position="51"/>
    </location>
</feature>
<dbReference type="OrthoDB" id="9808638at2"/>
<evidence type="ECO:0000313" key="13">
    <source>
        <dbReference type="EMBL" id="KOC93963.1"/>
    </source>
</evidence>
<dbReference type="GO" id="GO:0005886">
    <property type="term" value="C:plasma membrane"/>
    <property type="evidence" value="ECO:0007669"/>
    <property type="project" value="UniProtKB-SubCell"/>
</dbReference>
<dbReference type="EMBL" id="JRXF01000009">
    <property type="protein sequence ID" value="KOC93963.1"/>
    <property type="molecule type" value="Genomic_DNA"/>
</dbReference>
<evidence type="ECO:0000256" key="5">
    <source>
        <dbReference type="ARBA" id="ARBA00022475"/>
    </source>
</evidence>
<dbReference type="PATRIC" id="fig|1560201.3.peg.3879"/>
<dbReference type="InterPro" id="IPR000390">
    <property type="entry name" value="Small_drug/metabolite_transptr"/>
</dbReference>
<dbReference type="GO" id="GO:0015199">
    <property type="term" value="F:amino-acid betaine transmembrane transporter activity"/>
    <property type="evidence" value="ECO:0007669"/>
    <property type="project" value="TreeGrafter"/>
</dbReference>
<feature type="transmembrane region" description="Helical" evidence="11">
    <location>
        <begin position="85"/>
        <end position="103"/>
    </location>
</feature>
<comment type="caution">
    <text evidence="12">The sequence shown here is derived from an EMBL/GenBank/DDBJ whole genome shotgun (WGS) entry which is preliminary data.</text>
</comment>
<evidence type="ECO:0000256" key="8">
    <source>
        <dbReference type="ARBA" id="ARBA00022989"/>
    </source>
</evidence>
<keyword evidence="7 10" id="KW-0812">Transmembrane</keyword>
<keyword evidence="4" id="KW-0813">Transport</keyword>
<dbReference type="AlphaFoldDB" id="A0A0L7SXN2"/>
<evidence type="ECO:0000256" key="11">
    <source>
        <dbReference type="SAM" id="Phobius"/>
    </source>
</evidence>
<evidence type="ECO:0000256" key="9">
    <source>
        <dbReference type="ARBA" id="ARBA00023136"/>
    </source>
</evidence>